<dbReference type="InParanoid" id="A0A286USZ5"/>
<protein>
    <submittedName>
        <fullName evidence="2">Uncharacterized protein</fullName>
    </submittedName>
</protein>
<organism evidence="2 3">
    <name type="scientific">Pyrrhoderma noxium</name>
    <dbReference type="NCBI Taxonomy" id="2282107"/>
    <lineage>
        <taxon>Eukaryota</taxon>
        <taxon>Fungi</taxon>
        <taxon>Dikarya</taxon>
        <taxon>Basidiomycota</taxon>
        <taxon>Agaricomycotina</taxon>
        <taxon>Agaricomycetes</taxon>
        <taxon>Hymenochaetales</taxon>
        <taxon>Hymenochaetaceae</taxon>
        <taxon>Pyrrhoderma</taxon>
    </lineage>
</organism>
<evidence type="ECO:0000256" key="1">
    <source>
        <dbReference type="SAM" id="MobiDB-lite"/>
    </source>
</evidence>
<accession>A0A286USZ5</accession>
<dbReference type="AlphaFoldDB" id="A0A286USZ5"/>
<proteinExistence type="predicted"/>
<comment type="caution">
    <text evidence="2">The sequence shown here is derived from an EMBL/GenBank/DDBJ whole genome shotgun (WGS) entry which is preliminary data.</text>
</comment>
<keyword evidence="3" id="KW-1185">Reference proteome</keyword>
<dbReference type="EMBL" id="NBII01000002">
    <property type="protein sequence ID" value="PAV22701.1"/>
    <property type="molecule type" value="Genomic_DNA"/>
</dbReference>
<feature type="region of interest" description="Disordered" evidence="1">
    <location>
        <begin position="1"/>
        <end position="20"/>
    </location>
</feature>
<gene>
    <name evidence="2" type="ORF">PNOK_0265800</name>
</gene>
<reference evidence="2 3" key="1">
    <citation type="journal article" date="2017" name="Mol. Ecol.">
        <title>Comparative and population genomic landscape of Phellinus noxius: A hypervariable fungus causing root rot in trees.</title>
        <authorList>
            <person name="Chung C.L."/>
            <person name="Lee T.J."/>
            <person name="Akiba M."/>
            <person name="Lee H.H."/>
            <person name="Kuo T.H."/>
            <person name="Liu D."/>
            <person name="Ke H.M."/>
            <person name="Yokoi T."/>
            <person name="Roa M.B."/>
            <person name="Lu M.J."/>
            <person name="Chang Y.Y."/>
            <person name="Ann P.J."/>
            <person name="Tsai J.N."/>
            <person name="Chen C.Y."/>
            <person name="Tzean S.S."/>
            <person name="Ota Y."/>
            <person name="Hattori T."/>
            <person name="Sahashi N."/>
            <person name="Liou R.F."/>
            <person name="Kikuchi T."/>
            <person name="Tsai I.J."/>
        </authorList>
    </citation>
    <scope>NUCLEOTIDE SEQUENCE [LARGE SCALE GENOMIC DNA]</scope>
    <source>
        <strain evidence="2 3">FFPRI411160</strain>
    </source>
</reference>
<sequence>MAKGTTGLRENLEASGYQVLEETDPTTKQVTVYYIHERGGRRKMETQAGTRGEAFTKFYRRINLETSFGSESAQSRSPRIPAKAGEAAERESGKYKISQMKYYKSLIYI</sequence>
<feature type="region of interest" description="Disordered" evidence="1">
    <location>
        <begin position="69"/>
        <end position="92"/>
    </location>
</feature>
<dbReference type="Proteomes" id="UP000217199">
    <property type="component" value="Unassembled WGS sequence"/>
</dbReference>
<evidence type="ECO:0000313" key="3">
    <source>
        <dbReference type="Proteomes" id="UP000217199"/>
    </source>
</evidence>
<name>A0A286USZ5_9AGAM</name>
<evidence type="ECO:0000313" key="2">
    <source>
        <dbReference type="EMBL" id="PAV22701.1"/>
    </source>
</evidence>